<dbReference type="AlphaFoldDB" id="F6EEZ8"/>
<dbReference type="Gene3D" id="3.40.630.30">
    <property type="match status" value="1"/>
</dbReference>
<dbReference type="KEGG" id="asd:AS9A_3697"/>
<dbReference type="CDD" id="cd04301">
    <property type="entry name" value="NAT_SF"/>
    <property type="match status" value="1"/>
</dbReference>
<sequence length="481" mass="52041">MKIHIDGTDGSLTAVGAAVRAMATTAGLREDYATRFRVVVEELVREALTRECETDQPDVQVAVLAESGTLTVTVTDQGLPMTGAQARAAPSRRLAALGFVDELHIASHGHEGNVASCSIRVATANMRYSGAVLDDTSQRVSDEEAESIVIRRMTPADAEGLVQCIYRCYGYTYKDTTLYEPRHITHLLRRGLMHSVVAASPERGIVGHAALFVQREGDPVPESGKLVVDPRYRGRHLAERMAALRLDIAREEALPGVWAQAVTNHPGSQKEVIHLGGLEVGVLIGASPATVTMADLENINQGRRTLIAMYTPLHSRARILHPPDQLGDLITELTTSAQLERSVDSSSSLPTGRAGRTKVRVMAVPSTATAYIRVAQVGPDAGSRIAEELDGLNAFDLAVTYLDLPLTDAAAGALATELERLGFSFAAWLPDFAPSGDVLRLQRIGSHPVDVEHVRCAREEGQRIFDFAVSEWRRVRRGGLV</sequence>
<dbReference type="Proteomes" id="UP000009235">
    <property type="component" value="Chromosome"/>
</dbReference>
<organism evidence="2 3">
    <name type="scientific">Hoyosella subflava (strain DSM 45089 / JCM 17490 / NBRC 109087 / DQS3-9A1)</name>
    <name type="common">Amycolicicoccus subflavus</name>
    <dbReference type="NCBI Taxonomy" id="443218"/>
    <lineage>
        <taxon>Bacteria</taxon>
        <taxon>Bacillati</taxon>
        <taxon>Actinomycetota</taxon>
        <taxon>Actinomycetes</taxon>
        <taxon>Mycobacteriales</taxon>
        <taxon>Hoyosellaceae</taxon>
        <taxon>Hoyosella</taxon>
    </lineage>
</organism>
<proteinExistence type="predicted"/>
<keyword evidence="2" id="KW-0808">Transferase</keyword>
<reference evidence="2 3" key="1">
    <citation type="journal article" date="2011" name="J. Bacteriol.">
        <title>Complete genome sequence of Amycolicicoccus subflavus DQS3-9A1T, an actinomycete isolated from crude oil-polluted soil.</title>
        <authorList>
            <person name="Cai M."/>
            <person name="Chen W.M."/>
            <person name="Nie Y."/>
            <person name="Chi C.Q."/>
            <person name="Wang Y.N."/>
            <person name="Tang Y.Q."/>
            <person name="Li G.Y."/>
            <person name="Wu X.L."/>
        </authorList>
    </citation>
    <scope>NUCLEOTIDE SEQUENCE [LARGE SCALE GENOMIC DNA]</scope>
    <source>
        <strain evidence="3">DSM 45089 / DQS3-9A1</strain>
    </source>
</reference>
<dbReference type="SUPFAM" id="SSF55729">
    <property type="entry name" value="Acyl-CoA N-acyltransferases (Nat)"/>
    <property type="match status" value="1"/>
</dbReference>
<dbReference type="eggNOG" id="COG0456">
    <property type="taxonomic scope" value="Bacteria"/>
</dbReference>
<accession>F6EEZ8</accession>
<evidence type="ECO:0000313" key="3">
    <source>
        <dbReference type="Proteomes" id="UP000009235"/>
    </source>
</evidence>
<dbReference type="InterPro" id="IPR000182">
    <property type="entry name" value="GNAT_dom"/>
</dbReference>
<feature type="domain" description="N-acetyltransferase" evidence="1">
    <location>
        <begin position="148"/>
        <end position="298"/>
    </location>
</feature>
<evidence type="ECO:0000313" key="2">
    <source>
        <dbReference type="EMBL" id="AEF42135.1"/>
    </source>
</evidence>
<dbReference type="InterPro" id="IPR036890">
    <property type="entry name" value="HATPase_C_sf"/>
</dbReference>
<name>F6EEZ8_HOYSD</name>
<dbReference type="Pfam" id="PF00583">
    <property type="entry name" value="Acetyltransf_1"/>
    <property type="match status" value="1"/>
</dbReference>
<protein>
    <submittedName>
        <fullName evidence="2">GCN5-like N-acetyltransferase</fullName>
    </submittedName>
</protein>
<dbReference type="STRING" id="443218.AS9A_3697"/>
<dbReference type="OrthoDB" id="9127928at2"/>
<evidence type="ECO:0000259" key="1">
    <source>
        <dbReference type="PROSITE" id="PS51186"/>
    </source>
</evidence>
<dbReference type="InterPro" id="IPR016181">
    <property type="entry name" value="Acyl_CoA_acyltransferase"/>
</dbReference>
<dbReference type="HOGENOM" id="CLU_040525_0_0_11"/>
<dbReference type="GO" id="GO:0016747">
    <property type="term" value="F:acyltransferase activity, transferring groups other than amino-acyl groups"/>
    <property type="evidence" value="ECO:0007669"/>
    <property type="project" value="InterPro"/>
</dbReference>
<gene>
    <name evidence="2" type="ordered locus">AS9A_3697</name>
</gene>
<dbReference type="EMBL" id="CP002786">
    <property type="protein sequence ID" value="AEF42135.1"/>
    <property type="molecule type" value="Genomic_DNA"/>
</dbReference>
<dbReference type="RefSeq" id="WP_013808484.1">
    <property type="nucleotide sequence ID" value="NC_015564.1"/>
</dbReference>
<dbReference type="eggNOG" id="COG2172">
    <property type="taxonomic scope" value="Bacteria"/>
</dbReference>
<dbReference type="Gene3D" id="3.30.565.10">
    <property type="entry name" value="Histidine kinase-like ATPase, C-terminal domain"/>
    <property type="match status" value="1"/>
</dbReference>
<dbReference type="PROSITE" id="PS51186">
    <property type="entry name" value="GNAT"/>
    <property type="match status" value="1"/>
</dbReference>
<keyword evidence="3" id="KW-1185">Reference proteome</keyword>